<feature type="transmembrane region" description="Helical" evidence="8">
    <location>
        <begin position="92"/>
        <end position="118"/>
    </location>
</feature>
<keyword evidence="10" id="KW-1185">Reference proteome</keyword>
<feature type="transmembrane region" description="Helical" evidence="8">
    <location>
        <begin position="331"/>
        <end position="353"/>
    </location>
</feature>
<proteinExistence type="predicted"/>
<dbReference type="Proteomes" id="UP000316706">
    <property type="component" value="Unassembled WGS sequence"/>
</dbReference>
<evidence type="ECO:0000256" key="4">
    <source>
        <dbReference type="ARBA" id="ARBA00022692"/>
    </source>
</evidence>
<name>A0A543I903_9ACTN</name>
<feature type="transmembrane region" description="Helical" evidence="8">
    <location>
        <begin position="14"/>
        <end position="37"/>
    </location>
</feature>
<feature type="transmembrane region" description="Helical" evidence="8">
    <location>
        <begin position="296"/>
        <end position="319"/>
    </location>
</feature>
<dbReference type="PANTHER" id="PTHR23517:SF2">
    <property type="entry name" value="MULTIDRUG RESISTANCE PROTEIN MDTH"/>
    <property type="match status" value="1"/>
</dbReference>
<dbReference type="EMBL" id="VFPO01000001">
    <property type="protein sequence ID" value="TQM67059.1"/>
    <property type="molecule type" value="Genomic_DNA"/>
</dbReference>
<dbReference type="AlphaFoldDB" id="A0A543I903"/>
<organism evidence="9 10">
    <name type="scientific">Actinomadura hallensis</name>
    <dbReference type="NCBI Taxonomy" id="337895"/>
    <lineage>
        <taxon>Bacteria</taxon>
        <taxon>Bacillati</taxon>
        <taxon>Actinomycetota</taxon>
        <taxon>Actinomycetes</taxon>
        <taxon>Streptosporangiales</taxon>
        <taxon>Thermomonosporaceae</taxon>
        <taxon>Actinomadura</taxon>
    </lineage>
</organism>
<gene>
    <name evidence="9" type="ORF">FHX41_0656</name>
</gene>
<keyword evidence="4 8" id="KW-0812">Transmembrane</keyword>
<keyword evidence="5 8" id="KW-1133">Transmembrane helix</keyword>
<comment type="caution">
    <text evidence="9">The sequence shown here is derived from an EMBL/GenBank/DDBJ whole genome shotgun (WGS) entry which is preliminary data.</text>
</comment>
<feature type="region of interest" description="Disordered" evidence="7">
    <location>
        <begin position="385"/>
        <end position="419"/>
    </location>
</feature>
<dbReference type="OrthoDB" id="3464638at2"/>
<dbReference type="InterPro" id="IPR036259">
    <property type="entry name" value="MFS_trans_sf"/>
</dbReference>
<dbReference type="RefSeq" id="WP_141966116.1">
    <property type="nucleotide sequence ID" value="NZ_VFPO01000001.1"/>
</dbReference>
<keyword evidence="3" id="KW-1003">Cell membrane</keyword>
<dbReference type="InterPro" id="IPR050171">
    <property type="entry name" value="MFS_Transporters"/>
</dbReference>
<evidence type="ECO:0000256" key="3">
    <source>
        <dbReference type="ARBA" id="ARBA00022475"/>
    </source>
</evidence>
<dbReference type="GO" id="GO:0005886">
    <property type="term" value="C:plasma membrane"/>
    <property type="evidence" value="ECO:0007669"/>
    <property type="project" value="UniProtKB-SubCell"/>
</dbReference>
<dbReference type="InterPro" id="IPR011701">
    <property type="entry name" value="MFS"/>
</dbReference>
<feature type="transmembrane region" description="Helical" evidence="8">
    <location>
        <begin position="164"/>
        <end position="185"/>
    </location>
</feature>
<dbReference type="SUPFAM" id="SSF103473">
    <property type="entry name" value="MFS general substrate transporter"/>
    <property type="match status" value="1"/>
</dbReference>
<feature type="transmembrane region" description="Helical" evidence="8">
    <location>
        <begin position="270"/>
        <end position="290"/>
    </location>
</feature>
<evidence type="ECO:0000256" key="2">
    <source>
        <dbReference type="ARBA" id="ARBA00022448"/>
    </source>
</evidence>
<accession>A0A543I903</accession>
<dbReference type="Pfam" id="PF07690">
    <property type="entry name" value="MFS_1"/>
    <property type="match status" value="1"/>
</dbReference>
<dbReference type="GO" id="GO:0022857">
    <property type="term" value="F:transmembrane transporter activity"/>
    <property type="evidence" value="ECO:0007669"/>
    <property type="project" value="InterPro"/>
</dbReference>
<comment type="subcellular location">
    <subcellularLocation>
        <location evidence="1">Cell membrane</location>
        <topology evidence="1">Multi-pass membrane protein</topology>
    </subcellularLocation>
</comment>
<evidence type="ECO:0000256" key="5">
    <source>
        <dbReference type="ARBA" id="ARBA00022989"/>
    </source>
</evidence>
<feature type="transmembrane region" description="Helical" evidence="8">
    <location>
        <begin position="138"/>
        <end position="158"/>
    </location>
</feature>
<evidence type="ECO:0000256" key="6">
    <source>
        <dbReference type="ARBA" id="ARBA00023136"/>
    </source>
</evidence>
<dbReference type="Gene3D" id="1.20.1250.20">
    <property type="entry name" value="MFS general substrate transporter like domains"/>
    <property type="match status" value="1"/>
</dbReference>
<evidence type="ECO:0000313" key="9">
    <source>
        <dbReference type="EMBL" id="TQM67059.1"/>
    </source>
</evidence>
<feature type="transmembrane region" description="Helical" evidence="8">
    <location>
        <begin position="209"/>
        <end position="233"/>
    </location>
</feature>
<dbReference type="PANTHER" id="PTHR23517">
    <property type="entry name" value="RESISTANCE PROTEIN MDTM, PUTATIVE-RELATED-RELATED"/>
    <property type="match status" value="1"/>
</dbReference>
<sequence>MNAPAPGHGDRRTVAVVVAVQAAISLGYFSAMAHLVVHLRDDLELAAGLIGLVLALRNLVQHTLSLPVGALVDALDPVRAGRLACLLRAAGFGLLGTVSSASGLVVAAVLLGTGGALFHPAAQSLLAGLGERARTRGYAAYTVTLHAAAVLGPALGLALLNAGYWLVALTSAGLWLLAASLFSLLRRAPRVPAGRGAVAGVRTALRDRVFMGFVAVSMPAMLLVDQAAVVVPLGGADPGAVTVFACVVAMVSAAVQPWCAAGSRAERPGVLRAGLLFAGGGHLLLAAGAAGRPAGLVAAAVLHGLASGLLQPAVFQTIARHARPPRYGTYLGVRAFFAGLLAFAGGAAVSRAFEAGPRGATAALLVLALIACAAAAAARSLPVAHAGPPHGARDGADEPGPDAVTVPDHGMLTAPGTRR</sequence>
<feature type="transmembrane region" description="Helical" evidence="8">
    <location>
        <begin position="239"/>
        <end position="258"/>
    </location>
</feature>
<evidence type="ECO:0000256" key="7">
    <source>
        <dbReference type="SAM" id="MobiDB-lite"/>
    </source>
</evidence>
<keyword evidence="2" id="KW-0813">Transport</keyword>
<reference evidence="9 10" key="1">
    <citation type="submission" date="2019-06" db="EMBL/GenBank/DDBJ databases">
        <title>Sequencing the genomes of 1000 actinobacteria strains.</title>
        <authorList>
            <person name="Klenk H.-P."/>
        </authorList>
    </citation>
    <scope>NUCLEOTIDE SEQUENCE [LARGE SCALE GENOMIC DNA]</scope>
    <source>
        <strain evidence="9 10">DSM 45043</strain>
    </source>
</reference>
<evidence type="ECO:0000256" key="8">
    <source>
        <dbReference type="SAM" id="Phobius"/>
    </source>
</evidence>
<feature type="transmembrane region" description="Helical" evidence="8">
    <location>
        <begin position="359"/>
        <end position="378"/>
    </location>
</feature>
<evidence type="ECO:0000256" key="1">
    <source>
        <dbReference type="ARBA" id="ARBA00004651"/>
    </source>
</evidence>
<keyword evidence="6 8" id="KW-0472">Membrane</keyword>
<evidence type="ECO:0000313" key="10">
    <source>
        <dbReference type="Proteomes" id="UP000316706"/>
    </source>
</evidence>
<protein>
    <submittedName>
        <fullName evidence="9">DHA1 family multidrug resistance protein-like MFS transporter</fullName>
    </submittedName>
</protein>